<evidence type="ECO:0000313" key="7">
    <source>
        <dbReference type="Proteomes" id="UP000241394"/>
    </source>
</evidence>
<dbReference type="AlphaFoldDB" id="A0A2R6RU84"/>
<dbReference type="OMA" id="RIFMCRR"/>
<reference evidence="7" key="2">
    <citation type="journal article" date="2018" name="BMC Genomics">
        <title>A manually annotated Actinidia chinensis var. chinensis (kiwifruit) genome highlights the challenges associated with draft genomes and gene prediction in plants.</title>
        <authorList>
            <person name="Pilkington S.M."/>
            <person name="Crowhurst R."/>
            <person name="Hilario E."/>
            <person name="Nardozza S."/>
            <person name="Fraser L."/>
            <person name="Peng Y."/>
            <person name="Gunaseelan K."/>
            <person name="Simpson R."/>
            <person name="Tahir J."/>
            <person name="Deroles S.C."/>
            <person name="Templeton K."/>
            <person name="Luo Z."/>
            <person name="Davy M."/>
            <person name="Cheng C."/>
            <person name="McNeilage M."/>
            <person name="Scaglione D."/>
            <person name="Liu Y."/>
            <person name="Zhang Q."/>
            <person name="Datson P."/>
            <person name="De Silva N."/>
            <person name="Gardiner S.E."/>
            <person name="Bassett H."/>
            <person name="Chagne D."/>
            <person name="McCallum J."/>
            <person name="Dzierzon H."/>
            <person name="Deng C."/>
            <person name="Wang Y.Y."/>
            <person name="Barron L."/>
            <person name="Manako K."/>
            <person name="Bowen J."/>
            <person name="Foster T.M."/>
            <person name="Erridge Z.A."/>
            <person name="Tiffin H."/>
            <person name="Waite C.N."/>
            <person name="Davies K.M."/>
            <person name="Grierson E.P."/>
            <person name="Laing W.A."/>
            <person name="Kirk R."/>
            <person name="Chen X."/>
            <person name="Wood M."/>
            <person name="Montefiori M."/>
            <person name="Brummell D.A."/>
            <person name="Schwinn K.E."/>
            <person name="Catanach A."/>
            <person name="Fullerton C."/>
            <person name="Li D."/>
            <person name="Meiyalaghan S."/>
            <person name="Nieuwenhuizen N."/>
            <person name="Read N."/>
            <person name="Prakash R."/>
            <person name="Hunter D."/>
            <person name="Zhang H."/>
            <person name="McKenzie M."/>
            <person name="Knabel M."/>
            <person name="Harris A."/>
            <person name="Allan A.C."/>
            <person name="Gleave A."/>
            <person name="Chen A."/>
            <person name="Janssen B.J."/>
            <person name="Plunkett B."/>
            <person name="Ampomah-Dwamena C."/>
            <person name="Voogd C."/>
            <person name="Leif D."/>
            <person name="Lafferty D."/>
            <person name="Souleyre E.J.F."/>
            <person name="Varkonyi-Gasic E."/>
            <person name="Gambi F."/>
            <person name="Hanley J."/>
            <person name="Yao J.L."/>
            <person name="Cheung J."/>
            <person name="David K.M."/>
            <person name="Warren B."/>
            <person name="Marsh K."/>
            <person name="Snowden K.C."/>
            <person name="Lin-Wang K."/>
            <person name="Brian L."/>
            <person name="Martinez-Sanchez M."/>
            <person name="Wang M."/>
            <person name="Ileperuma N."/>
            <person name="Macnee N."/>
            <person name="Campin R."/>
            <person name="McAtee P."/>
            <person name="Drummond R.S.M."/>
            <person name="Espley R.V."/>
            <person name="Ireland H.S."/>
            <person name="Wu R."/>
            <person name="Atkinson R.G."/>
            <person name="Karunairetnam S."/>
            <person name="Bulley S."/>
            <person name="Chunkath S."/>
            <person name="Hanley Z."/>
            <person name="Storey R."/>
            <person name="Thrimawithana A.H."/>
            <person name="Thomson S."/>
            <person name="David C."/>
            <person name="Testolin R."/>
            <person name="Huang H."/>
            <person name="Hellens R.P."/>
            <person name="Schaffer R.J."/>
        </authorList>
    </citation>
    <scope>NUCLEOTIDE SEQUENCE [LARGE SCALE GENOMIC DNA]</scope>
    <source>
        <strain evidence="7">cv. Red5</strain>
    </source>
</reference>
<sequence>MIEFDQTPDVHFFLCCECRTHIALNQELLFTVIENDFGIFRNTVNVDVEDDPRRHSIVGIRTAADASCTRCSQLLGFKLIVIPDENMVIQAGRFILDLTRLLLWNGSRILYAHDHSPVED</sequence>
<keyword evidence="7" id="KW-1185">Reference proteome</keyword>
<comment type="caution">
    <text evidence="6">The sequence shown here is derived from an EMBL/GenBank/DDBJ whole genome shotgun (WGS) entry which is preliminary data.</text>
</comment>
<proteinExistence type="inferred from homology"/>
<dbReference type="GO" id="GO:0046872">
    <property type="term" value="F:metal ion binding"/>
    <property type="evidence" value="ECO:0007669"/>
    <property type="project" value="UniProtKB-KW"/>
</dbReference>
<reference evidence="6 7" key="1">
    <citation type="submission" date="2017-07" db="EMBL/GenBank/DDBJ databases">
        <title>An improved, manually edited Actinidia chinensis var. chinensis (kiwifruit) genome highlights the challenges associated with draft genomes and gene prediction in plants.</title>
        <authorList>
            <person name="Pilkington S."/>
            <person name="Crowhurst R."/>
            <person name="Hilario E."/>
            <person name="Nardozza S."/>
            <person name="Fraser L."/>
            <person name="Peng Y."/>
            <person name="Gunaseelan K."/>
            <person name="Simpson R."/>
            <person name="Tahir J."/>
            <person name="Deroles S."/>
            <person name="Templeton K."/>
            <person name="Luo Z."/>
            <person name="Davy M."/>
            <person name="Cheng C."/>
            <person name="Mcneilage M."/>
            <person name="Scaglione D."/>
            <person name="Liu Y."/>
            <person name="Zhang Q."/>
            <person name="Datson P."/>
            <person name="De Silva N."/>
            <person name="Gardiner S."/>
            <person name="Bassett H."/>
            <person name="Chagne D."/>
            <person name="Mccallum J."/>
            <person name="Dzierzon H."/>
            <person name="Deng C."/>
            <person name="Wang Y.-Y."/>
            <person name="Barron N."/>
            <person name="Manako K."/>
            <person name="Bowen J."/>
            <person name="Foster T."/>
            <person name="Erridge Z."/>
            <person name="Tiffin H."/>
            <person name="Waite C."/>
            <person name="Davies K."/>
            <person name="Grierson E."/>
            <person name="Laing W."/>
            <person name="Kirk R."/>
            <person name="Chen X."/>
            <person name="Wood M."/>
            <person name="Montefiori M."/>
            <person name="Brummell D."/>
            <person name="Schwinn K."/>
            <person name="Catanach A."/>
            <person name="Fullerton C."/>
            <person name="Li D."/>
            <person name="Meiyalaghan S."/>
            <person name="Nieuwenhuizen N."/>
            <person name="Read N."/>
            <person name="Prakash R."/>
            <person name="Hunter D."/>
            <person name="Zhang H."/>
            <person name="Mckenzie M."/>
            <person name="Knabel M."/>
            <person name="Harris A."/>
            <person name="Allan A."/>
            <person name="Chen A."/>
            <person name="Janssen B."/>
            <person name="Plunkett B."/>
            <person name="Dwamena C."/>
            <person name="Voogd C."/>
            <person name="Leif D."/>
            <person name="Lafferty D."/>
            <person name="Souleyre E."/>
            <person name="Varkonyi-Gasic E."/>
            <person name="Gambi F."/>
            <person name="Hanley J."/>
            <person name="Yao J.-L."/>
            <person name="Cheung J."/>
            <person name="David K."/>
            <person name="Warren B."/>
            <person name="Marsh K."/>
            <person name="Snowden K."/>
            <person name="Lin-Wang K."/>
            <person name="Brian L."/>
            <person name="Martinez-Sanchez M."/>
            <person name="Wang M."/>
            <person name="Ileperuma N."/>
            <person name="Macnee N."/>
            <person name="Campin R."/>
            <person name="Mcatee P."/>
            <person name="Drummond R."/>
            <person name="Espley R."/>
            <person name="Ireland H."/>
            <person name="Wu R."/>
            <person name="Atkinson R."/>
            <person name="Karunairetnam S."/>
            <person name="Bulley S."/>
            <person name="Chunkath S."/>
            <person name="Hanley Z."/>
            <person name="Storey R."/>
            <person name="Thrimawithana A."/>
            <person name="Thomson S."/>
            <person name="David C."/>
            <person name="Testolin R."/>
        </authorList>
    </citation>
    <scope>NUCLEOTIDE SEQUENCE [LARGE SCALE GENOMIC DNA]</scope>
    <source>
        <strain evidence="7">cv. Red5</strain>
        <tissue evidence="6">Young leaf</tissue>
    </source>
</reference>
<evidence type="ECO:0000313" key="6">
    <source>
        <dbReference type="EMBL" id="PSS33598.1"/>
    </source>
</evidence>
<dbReference type="PANTHER" id="PTHR13848">
    <property type="entry name" value="PROTEIN YIPPEE-LIKE CG15309-RELATED"/>
    <property type="match status" value="1"/>
</dbReference>
<keyword evidence="3" id="KW-0862">Zinc</keyword>
<dbReference type="Proteomes" id="UP000241394">
    <property type="component" value="Chromosome LG3"/>
</dbReference>
<dbReference type="InParanoid" id="A0A2R6RU84"/>
<gene>
    <name evidence="6" type="ORF">CEY00_Acc03999</name>
</gene>
<evidence type="ECO:0000256" key="3">
    <source>
        <dbReference type="ARBA" id="ARBA00022833"/>
    </source>
</evidence>
<dbReference type="InterPro" id="IPR034751">
    <property type="entry name" value="Yippee"/>
</dbReference>
<keyword evidence="2" id="KW-0479">Metal-binding</keyword>
<dbReference type="PROSITE" id="PS51792">
    <property type="entry name" value="YIPPEE"/>
    <property type="match status" value="1"/>
</dbReference>
<dbReference type="STRING" id="1590841.A0A2R6RU84"/>
<dbReference type="Pfam" id="PF03226">
    <property type="entry name" value="Yippee-Mis18"/>
    <property type="match status" value="1"/>
</dbReference>
<evidence type="ECO:0000256" key="1">
    <source>
        <dbReference type="ARBA" id="ARBA00005613"/>
    </source>
</evidence>
<accession>A0A2R6RU84</accession>
<feature type="domain" description="Yippee" evidence="5">
    <location>
        <begin position="11"/>
        <end position="105"/>
    </location>
</feature>
<dbReference type="InterPro" id="IPR004910">
    <property type="entry name" value="Yippee/Mis18/Cereblon"/>
</dbReference>
<evidence type="ECO:0000259" key="5">
    <source>
        <dbReference type="PROSITE" id="PS51792"/>
    </source>
</evidence>
<dbReference type="Gramene" id="PSS33598">
    <property type="protein sequence ID" value="PSS33598"/>
    <property type="gene ID" value="CEY00_Acc03999"/>
</dbReference>
<comment type="similarity">
    <text evidence="1 4">Belongs to the yippee family.</text>
</comment>
<name>A0A2R6RU84_ACTCC</name>
<dbReference type="InterPro" id="IPR039058">
    <property type="entry name" value="Yippee_fam"/>
</dbReference>
<organism evidence="6 7">
    <name type="scientific">Actinidia chinensis var. chinensis</name>
    <name type="common">Chinese soft-hair kiwi</name>
    <dbReference type="NCBI Taxonomy" id="1590841"/>
    <lineage>
        <taxon>Eukaryota</taxon>
        <taxon>Viridiplantae</taxon>
        <taxon>Streptophyta</taxon>
        <taxon>Embryophyta</taxon>
        <taxon>Tracheophyta</taxon>
        <taxon>Spermatophyta</taxon>
        <taxon>Magnoliopsida</taxon>
        <taxon>eudicotyledons</taxon>
        <taxon>Gunneridae</taxon>
        <taxon>Pentapetalae</taxon>
        <taxon>asterids</taxon>
        <taxon>Ericales</taxon>
        <taxon>Actinidiaceae</taxon>
        <taxon>Actinidia</taxon>
    </lineage>
</organism>
<dbReference type="OrthoDB" id="1744785at2759"/>
<evidence type="ECO:0000256" key="4">
    <source>
        <dbReference type="RuleBase" id="RU110713"/>
    </source>
</evidence>
<dbReference type="EMBL" id="NKQK01000003">
    <property type="protein sequence ID" value="PSS33598.1"/>
    <property type="molecule type" value="Genomic_DNA"/>
</dbReference>
<protein>
    <recommendedName>
        <fullName evidence="4">Protein yippee-like</fullName>
    </recommendedName>
</protein>
<evidence type="ECO:0000256" key="2">
    <source>
        <dbReference type="ARBA" id="ARBA00022723"/>
    </source>
</evidence>